<protein>
    <submittedName>
        <fullName evidence="1">Uncharacterized protein</fullName>
    </submittedName>
</protein>
<evidence type="ECO:0000313" key="1">
    <source>
        <dbReference type="EMBL" id="EDM87142.1"/>
    </source>
</evidence>
<organism evidence="1 2">
    <name type="scientific">Blautia obeum ATCC 29174</name>
    <dbReference type="NCBI Taxonomy" id="411459"/>
    <lineage>
        <taxon>Bacteria</taxon>
        <taxon>Bacillati</taxon>
        <taxon>Bacillota</taxon>
        <taxon>Clostridia</taxon>
        <taxon>Lachnospirales</taxon>
        <taxon>Lachnospiraceae</taxon>
        <taxon>Blautia</taxon>
    </lineage>
</organism>
<name>A5ZTI7_9FIRM</name>
<dbReference type="Proteomes" id="UP000006002">
    <property type="component" value="Unassembled WGS sequence"/>
</dbReference>
<comment type="caution">
    <text evidence="1">The sequence shown here is derived from an EMBL/GenBank/DDBJ whole genome shotgun (WGS) entry which is preliminary data.</text>
</comment>
<sequence>MRCFGLFMWWKLIYQGILELSEFHGMFSFPDGK</sequence>
<accession>A5ZTI7</accession>
<dbReference type="AlphaFoldDB" id="A5ZTI7"/>
<reference evidence="1 2" key="2">
    <citation type="submission" date="2007-04" db="EMBL/GenBank/DDBJ databases">
        <title>Draft genome sequence of Ruminococcus obeum (ATCC 29174).</title>
        <authorList>
            <person name="Sudarsanam P."/>
            <person name="Ley R."/>
            <person name="Guruge J."/>
            <person name="Turnbaugh P.J."/>
            <person name="Mahowald M."/>
            <person name="Liep D."/>
            <person name="Gordon J."/>
        </authorList>
    </citation>
    <scope>NUCLEOTIDE SEQUENCE [LARGE SCALE GENOMIC DNA]</scope>
    <source>
        <strain evidence="1 2">ATCC 29174</strain>
    </source>
</reference>
<proteinExistence type="predicted"/>
<dbReference type="EMBL" id="AAVO02000009">
    <property type="protein sequence ID" value="EDM87142.1"/>
    <property type="molecule type" value="Genomic_DNA"/>
</dbReference>
<evidence type="ECO:0000313" key="2">
    <source>
        <dbReference type="Proteomes" id="UP000006002"/>
    </source>
</evidence>
<dbReference type="HOGENOM" id="CLU_3380769_0_0_9"/>
<reference evidence="1 2" key="1">
    <citation type="submission" date="2007-03" db="EMBL/GenBank/DDBJ databases">
        <authorList>
            <person name="Fulton L."/>
            <person name="Clifton S."/>
            <person name="Fulton B."/>
            <person name="Xu J."/>
            <person name="Minx P."/>
            <person name="Pepin K.H."/>
            <person name="Johnson M."/>
            <person name="Thiruvilangam P."/>
            <person name="Bhonagiri V."/>
            <person name="Nash W.E."/>
            <person name="Mardis E.R."/>
            <person name="Wilson R.K."/>
        </authorList>
    </citation>
    <scope>NUCLEOTIDE SEQUENCE [LARGE SCALE GENOMIC DNA]</scope>
    <source>
        <strain evidence="1 2">ATCC 29174</strain>
    </source>
</reference>
<gene>
    <name evidence="1" type="ORF">RUMOBE_02316</name>
</gene>